<evidence type="ECO:0000313" key="5">
    <source>
        <dbReference type="Proteomes" id="UP000594778"/>
    </source>
</evidence>
<dbReference type="EMBL" id="CP065668">
    <property type="protein sequence ID" value="QPS10951.1"/>
    <property type="molecule type" value="Genomic_DNA"/>
</dbReference>
<evidence type="ECO:0000256" key="1">
    <source>
        <dbReference type="ARBA" id="ARBA00022729"/>
    </source>
</evidence>
<keyword evidence="2" id="KW-1133">Transmembrane helix</keyword>
<dbReference type="AlphaFoldDB" id="A0A7T2S8P6"/>
<gene>
    <name evidence="4" type="ORF">I6G66_13565</name>
</gene>
<dbReference type="PANTHER" id="PTHR35936:SF17">
    <property type="entry name" value="ARGININE-BINDING EXTRACELLULAR PROTEIN ARTP"/>
    <property type="match status" value="1"/>
</dbReference>
<organism evidence="4 5">
    <name type="scientific">Delftia acidovorans</name>
    <name type="common">Pseudomonas acidovorans</name>
    <name type="synonym">Comamonas acidovorans</name>
    <dbReference type="NCBI Taxonomy" id="80866"/>
    <lineage>
        <taxon>Bacteria</taxon>
        <taxon>Pseudomonadati</taxon>
        <taxon>Pseudomonadota</taxon>
        <taxon>Betaproteobacteria</taxon>
        <taxon>Burkholderiales</taxon>
        <taxon>Comamonadaceae</taxon>
        <taxon>Delftia</taxon>
    </lineage>
</organism>
<dbReference type="RefSeq" id="WP_197957230.1">
    <property type="nucleotide sequence ID" value="NZ_CP065668.1"/>
</dbReference>
<proteinExistence type="predicted"/>
<evidence type="ECO:0000313" key="4">
    <source>
        <dbReference type="EMBL" id="QPS10951.1"/>
    </source>
</evidence>
<evidence type="ECO:0000256" key="2">
    <source>
        <dbReference type="SAM" id="Phobius"/>
    </source>
</evidence>
<evidence type="ECO:0000259" key="3">
    <source>
        <dbReference type="SMART" id="SM00062"/>
    </source>
</evidence>
<dbReference type="InterPro" id="IPR001638">
    <property type="entry name" value="Solute-binding_3/MltF_N"/>
</dbReference>
<accession>A0A7T2S8P6</accession>
<dbReference type="Proteomes" id="UP000594778">
    <property type="component" value="Chromosome"/>
</dbReference>
<name>A0A7T2S8P6_DELAC</name>
<sequence>MTMHTQAAAGRWRIPSGNAARLYALVQAVVLPVVQAVLLALVPVWVAVLAMGPGTARAGEVLDRVARSRTLKVCIWPDYYGITYRDARTGRLTGIDAELSAELAKDLGARLQHVDSSFSRLVPDLLESRCDVAMFAVGILPQRQQQLRFTQPYLSSDIYGITTKSNPAVRSWADIDQPGVQVAVQRGTFMEPVMRETLKHARLMLVEPPQTREKELMAGRVDVFMTDYPYSRKLLDSSDWMQLIAPPKPFHVLPYGYAVSPADAQWLARLNQFVSDIKRDGRLDRAARHNGLTAIVAP</sequence>
<dbReference type="PANTHER" id="PTHR35936">
    <property type="entry name" value="MEMBRANE-BOUND LYTIC MUREIN TRANSGLYCOSYLASE F"/>
    <property type="match status" value="1"/>
</dbReference>
<dbReference type="CDD" id="cd13530">
    <property type="entry name" value="PBP2_peptides_like"/>
    <property type="match status" value="1"/>
</dbReference>
<dbReference type="Gene3D" id="3.40.190.10">
    <property type="entry name" value="Periplasmic binding protein-like II"/>
    <property type="match status" value="2"/>
</dbReference>
<dbReference type="SMART" id="SM00062">
    <property type="entry name" value="PBPb"/>
    <property type="match status" value="1"/>
</dbReference>
<dbReference type="SUPFAM" id="SSF53850">
    <property type="entry name" value="Periplasmic binding protein-like II"/>
    <property type="match status" value="1"/>
</dbReference>
<protein>
    <submittedName>
        <fullName evidence="4">Amino acid ABC transporter substrate-binding protein</fullName>
    </submittedName>
</protein>
<dbReference type="Pfam" id="PF00497">
    <property type="entry name" value="SBP_bac_3"/>
    <property type="match status" value="1"/>
</dbReference>
<feature type="transmembrane region" description="Helical" evidence="2">
    <location>
        <begin position="21"/>
        <end position="46"/>
    </location>
</feature>
<keyword evidence="2" id="KW-0472">Membrane</keyword>
<feature type="domain" description="Solute-binding protein family 3/N-terminal" evidence="3">
    <location>
        <begin position="70"/>
        <end position="294"/>
    </location>
</feature>
<keyword evidence="2" id="KW-0812">Transmembrane</keyword>
<keyword evidence="1" id="KW-0732">Signal</keyword>
<reference evidence="4 5" key="1">
    <citation type="submission" date="2020-12" db="EMBL/GenBank/DDBJ databases">
        <title>FDA dAtabase for Regulatory Grade micrObial Sequences (FDA-ARGOS): Supporting development and validation of Infectious Disease Dx tests.</title>
        <authorList>
            <person name="Sproer C."/>
            <person name="Gronow S."/>
            <person name="Severitt S."/>
            <person name="Schroder I."/>
            <person name="Tallon L."/>
            <person name="Sadzewicz L."/>
            <person name="Zhao X."/>
            <person name="Boylan J."/>
            <person name="Ott S."/>
            <person name="Bowen H."/>
            <person name="Vavikolanu K."/>
            <person name="Mehta A."/>
            <person name="Aluvathingal J."/>
            <person name="Nadendla S."/>
            <person name="Lowell S."/>
            <person name="Myers T."/>
            <person name="Yan Y."/>
            <person name="Sichtig H."/>
        </authorList>
    </citation>
    <scope>NUCLEOTIDE SEQUENCE [LARGE SCALE GENOMIC DNA]</scope>
    <source>
        <strain evidence="4 5">FDAARGOS_909</strain>
    </source>
</reference>